<proteinExistence type="predicted"/>
<keyword evidence="2" id="KW-1185">Reference proteome</keyword>
<evidence type="ECO:0000313" key="1">
    <source>
        <dbReference type="EMBL" id="CAJ2508171.1"/>
    </source>
</evidence>
<accession>A0AAI8VPF5</accession>
<organism evidence="1 2">
    <name type="scientific">Anthostomella pinea</name>
    <dbReference type="NCBI Taxonomy" id="933095"/>
    <lineage>
        <taxon>Eukaryota</taxon>
        <taxon>Fungi</taxon>
        <taxon>Dikarya</taxon>
        <taxon>Ascomycota</taxon>
        <taxon>Pezizomycotina</taxon>
        <taxon>Sordariomycetes</taxon>
        <taxon>Xylariomycetidae</taxon>
        <taxon>Xylariales</taxon>
        <taxon>Xylariaceae</taxon>
        <taxon>Anthostomella</taxon>
    </lineage>
</organism>
<comment type="caution">
    <text evidence="1">The sequence shown here is derived from an EMBL/GenBank/DDBJ whole genome shotgun (WGS) entry which is preliminary data.</text>
</comment>
<evidence type="ECO:0000313" key="2">
    <source>
        <dbReference type="Proteomes" id="UP001295740"/>
    </source>
</evidence>
<dbReference type="AlphaFoldDB" id="A0AAI8VPF5"/>
<protein>
    <submittedName>
        <fullName evidence="1">Uu.00g093570.m01.CDS01</fullName>
    </submittedName>
</protein>
<sequence length="96" mass="11006">MPWARLMRLLVRKEATPLNGLNPLFALRNLWEPWALDQKDKKSHHIIDLLQTFDDSECADPKDRVYALCGLADDVVILRDGQQIEPGAQVQQKITI</sequence>
<gene>
    <name evidence="1" type="ORF">KHLLAP_LOCUS8639</name>
</gene>
<reference evidence="1" key="1">
    <citation type="submission" date="2023-10" db="EMBL/GenBank/DDBJ databases">
        <authorList>
            <person name="Hackl T."/>
        </authorList>
    </citation>
    <scope>NUCLEOTIDE SEQUENCE</scope>
</reference>
<name>A0AAI8VPF5_9PEZI</name>
<dbReference type="EMBL" id="CAUWAG010000010">
    <property type="protein sequence ID" value="CAJ2508171.1"/>
    <property type="molecule type" value="Genomic_DNA"/>
</dbReference>
<dbReference type="Proteomes" id="UP001295740">
    <property type="component" value="Unassembled WGS sequence"/>
</dbReference>